<evidence type="ECO:0000313" key="7">
    <source>
        <dbReference type="EMBL" id="EMG30635.1"/>
    </source>
</evidence>
<reference evidence="7 8" key="1">
    <citation type="submission" date="2013-02" db="EMBL/GenBank/DDBJ databases">
        <title>Co-occurrence of anaerobic bacteria in colorectal carcinomas.</title>
        <authorList>
            <person name="Holt R.A."/>
            <person name="Warren R.L."/>
            <person name="Allen-Vercoe E."/>
            <person name="Pleasance S."/>
            <person name="Freeman D.J."/>
            <person name="Watson P."/>
            <person name="Moore R."/>
            <person name="Cochrane K."/>
        </authorList>
    </citation>
    <scope>NUCLEOTIDE SEQUENCE [LARGE SCALE GENOMIC DNA]</scope>
    <source>
        <strain evidence="7 8">CC57C</strain>
    </source>
</reference>
<evidence type="ECO:0000259" key="6">
    <source>
        <dbReference type="Pfam" id="PF00724"/>
    </source>
</evidence>
<dbReference type="PATRIC" id="fig|1073353.3.peg.1157"/>
<dbReference type="OrthoDB" id="9784632at2"/>
<dbReference type="CDD" id="cd02932">
    <property type="entry name" value="OYE_YqiM_FMN"/>
    <property type="match status" value="1"/>
</dbReference>
<dbReference type="EMBL" id="AOTD01000135">
    <property type="protein sequence ID" value="EMG30635.1"/>
    <property type="molecule type" value="Genomic_DNA"/>
</dbReference>
<dbReference type="RefSeq" id="WP_002952139.1">
    <property type="nucleotide sequence ID" value="NZ_AOTD01000135.1"/>
</dbReference>
<organism evidence="7 8">
    <name type="scientific">Campylobacter showae CC57C</name>
    <dbReference type="NCBI Taxonomy" id="1073353"/>
    <lineage>
        <taxon>Bacteria</taxon>
        <taxon>Pseudomonadati</taxon>
        <taxon>Campylobacterota</taxon>
        <taxon>Epsilonproteobacteria</taxon>
        <taxon>Campylobacterales</taxon>
        <taxon>Campylobacteraceae</taxon>
        <taxon>Campylobacter</taxon>
    </lineage>
</organism>
<keyword evidence="2" id="KW-0285">Flavoprotein</keyword>
<dbReference type="STRING" id="1073353.H740_05405"/>
<dbReference type="PANTHER" id="PTHR43303">
    <property type="entry name" value="NADPH DEHYDROGENASE C23G7.10C-RELATED"/>
    <property type="match status" value="1"/>
</dbReference>
<name>M3GYV9_9BACT</name>
<comment type="caution">
    <text evidence="7">The sequence shown here is derived from an EMBL/GenBank/DDBJ whole genome shotgun (WGS) entry which is preliminary data.</text>
</comment>
<feature type="domain" description="NADH:flavin oxidoreductase/NADH oxidase N-terminal" evidence="6">
    <location>
        <begin position="5"/>
        <end position="325"/>
    </location>
</feature>
<dbReference type="Gene3D" id="3.20.20.70">
    <property type="entry name" value="Aldolase class I"/>
    <property type="match status" value="1"/>
</dbReference>
<dbReference type="SUPFAM" id="SSF51395">
    <property type="entry name" value="FMN-linked oxidoreductases"/>
    <property type="match status" value="1"/>
</dbReference>
<evidence type="ECO:0000256" key="3">
    <source>
        <dbReference type="ARBA" id="ARBA00022643"/>
    </source>
</evidence>
<evidence type="ECO:0000256" key="2">
    <source>
        <dbReference type="ARBA" id="ARBA00022630"/>
    </source>
</evidence>
<accession>M3GYV9</accession>
<dbReference type="PANTHER" id="PTHR43303:SF4">
    <property type="entry name" value="NADPH DEHYDROGENASE C23G7.10C-RELATED"/>
    <property type="match status" value="1"/>
</dbReference>
<dbReference type="Proteomes" id="UP000011782">
    <property type="component" value="Unassembled WGS sequence"/>
</dbReference>
<keyword evidence="5" id="KW-0560">Oxidoreductase</keyword>
<dbReference type="GO" id="GO:0003959">
    <property type="term" value="F:NADPH dehydrogenase activity"/>
    <property type="evidence" value="ECO:0007669"/>
    <property type="project" value="InterPro"/>
</dbReference>
<evidence type="ECO:0000313" key="8">
    <source>
        <dbReference type="Proteomes" id="UP000011782"/>
    </source>
</evidence>
<dbReference type="AlphaFoldDB" id="M3GYV9"/>
<protein>
    <submittedName>
        <fullName evidence="7">NADH oxidase</fullName>
    </submittedName>
</protein>
<comment type="cofactor">
    <cofactor evidence="1">
        <name>FMN</name>
        <dbReference type="ChEBI" id="CHEBI:58210"/>
    </cofactor>
</comment>
<dbReference type="InterPro" id="IPR044152">
    <property type="entry name" value="YqjM-like"/>
</dbReference>
<gene>
    <name evidence="7" type="ORF">H740_05405</name>
</gene>
<evidence type="ECO:0000256" key="5">
    <source>
        <dbReference type="ARBA" id="ARBA00023002"/>
    </source>
</evidence>
<dbReference type="InterPro" id="IPR001155">
    <property type="entry name" value="OxRdtase_FMN_N"/>
</dbReference>
<dbReference type="GO" id="GO:0010181">
    <property type="term" value="F:FMN binding"/>
    <property type="evidence" value="ECO:0007669"/>
    <property type="project" value="InterPro"/>
</dbReference>
<keyword evidence="4" id="KW-0521">NADP</keyword>
<proteinExistence type="predicted"/>
<evidence type="ECO:0000256" key="4">
    <source>
        <dbReference type="ARBA" id="ARBA00022857"/>
    </source>
</evidence>
<evidence type="ECO:0000256" key="1">
    <source>
        <dbReference type="ARBA" id="ARBA00001917"/>
    </source>
</evidence>
<dbReference type="GO" id="GO:0050661">
    <property type="term" value="F:NADP binding"/>
    <property type="evidence" value="ECO:0007669"/>
    <property type="project" value="InterPro"/>
</dbReference>
<sequence>MQSLLFTPLKIGDLQIKNRIVMPPMCTYKAKDENGCPRCFHRLHYAARARGGGVGLIIVEATAVEPRGRIASRDLGLWNDEQQEAHARLVKECVKYGAVMAVQLAHAGRKSECDGLIAPSAVKFSESYKTPRQMSVEDIVSVKQAFVQAAIRAERAGYAATEIHAAHGYLISEFLSPGINLRDDEYGGSFENRARFLKEILSEIKAAVKIPVGVRISADSWAKGDWSLEDSVRLAKELELLGAAFIHVSAGGFFERTDSAPAFTPLYQAGYAKAVKQAVSIPVIAVGLITKASEGEALLLGGVCDGVAYGRELLRNPNFAQAAMSELGCAELIENSYKRAFK</sequence>
<keyword evidence="3" id="KW-0288">FMN</keyword>
<dbReference type="Pfam" id="PF00724">
    <property type="entry name" value="Oxidored_FMN"/>
    <property type="match status" value="1"/>
</dbReference>
<dbReference type="InterPro" id="IPR013785">
    <property type="entry name" value="Aldolase_TIM"/>
</dbReference>